<dbReference type="PRINTS" id="PR01547">
    <property type="entry name" value="YEAST176DUF"/>
</dbReference>
<dbReference type="InterPro" id="IPR011989">
    <property type="entry name" value="ARM-like"/>
</dbReference>
<dbReference type="Pfam" id="PF14538">
    <property type="entry name" value="Raptor_N"/>
    <property type="match status" value="1"/>
</dbReference>
<reference evidence="6 7" key="1">
    <citation type="submission" date="2018-09" db="EMBL/GenBank/DDBJ databases">
        <title>Genomic investigation of the strawberry pathogen Phytophthora fragariae indicates pathogenicity is determined by transcriptional variation in three key races.</title>
        <authorList>
            <person name="Adams T.M."/>
            <person name="Armitage A.D."/>
            <person name="Sobczyk M.K."/>
            <person name="Bates H.J."/>
            <person name="Dunwell J.M."/>
            <person name="Nellist C.F."/>
            <person name="Harrison R.J."/>
        </authorList>
    </citation>
    <scope>NUCLEOTIDE SEQUENCE [LARGE SCALE GENOMIC DNA]</scope>
    <source>
        <strain evidence="6 7">NOV-77</strain>
    </source>
</reference>
<dbReference type="AlphaFoldDB" id="A0A6G0SMU2"/>
<evidence type="ECO:0000259" key="5">
    <source>
        <dbReference type="SMART" id="SM01302"/>
    </source>
</evidence>
<accession>A0A6G0SMU2</accession>
<name>A0A6G0SMU2_9STRA</name>
<dbReference type="InterPro" id="IPR029347">
    <property type="entry name" value="Raptor_N"/>
</dbReference>
<feature type="domain" description="Raptor N-terminal CASPase-like" evidence="5">
    <location>
        <begin position="69"/>
        <end position="222"/>
    </location>
</feature>
<dbReference type="InterPro" id="IPR004083">
    <property type="entry name" value="Raptor"/>
</dbReference>
<dbReference type="InterPro" id="IPR016024">
    <property type="entry name" value="ARM-type_fold"/>
</dbReference>
<dbReference type="GO" id="GO:0031931">
    <property type="term" value="C:TORC1 complex"/>
    <property type="evidence" value="ECO:0007669"/>
    <property type="project" value="InterPro"/>
</dbReference>
<keyword evidence="2" id="KW-0853">WD repeat</keyword>
<dbReference type="GO" id="GO:0009267">
    <property type="term" value="P:cellular response to starvation"/>
    <property type="evidence" value="ECO:0007669"/>
    <property type="project" value="TreeGrafter"/>
</dbReference>
<dbReference type="InterPro" id="IPR036322">
    <property type="entry name" value="WD40_repeat_dom_sf"/>
</dbReference>
<dbReference type="Pfam" id="PF00400">
    <property type="entry name" value="WD40"/>
    <property type="match status" value="2"/>
</dbReference>
<gene>
    <name evidence="6" type="ORF">PF008_g1101</name>
</gene>
<dbReference type="GO" id="GO:0030307">
    <property type="term" value="P:positive regulation of cell growth"/>
    <property type="evidence" value="ECO:0007669"/>
    <property type="project" value="TreeGrafter"/>
</dbReference>
<dbReference type="SUPFAM" id="SSF48371">
    <property type="entry name" value="ARM repeat"/>
    <property type="match status" value="1"/>
</dbReference>
<dbReference type="GO" id="GO:0030674">
    <property type="term" value="F:protein-macromolecule adaptor activity"/>
    <property type="evidence" value="ECO:0007669"/>
    <property type="project" value="TreeGrafter"/>
</dbReference>
<organism evidence="6 7">
    <name type="scientific">Phytophthora fragariae</name>
    <dbReference type="NCBI Taxonomy" id="53985"/>
    <lineage>
        <taxon>Eukaryota</taxon>
        <taxon>Sar</taxon>
        <taxon>Stramenopiles</taxon>
        <taxon>Oomycota</taxon>
        <taxon>Peronosporomycetes</taxon>
        <taxon>Peronosporales</taxon>
        <taxon>Peronosporaceae</taxon>
        <taxon>Phytophthora</taxon>
    </lineage>
</organism>
<dbReference type="PANTHER" id="PTHR12848">
    <property type="entry name" value="REGULATORY-ASSOCIATED PROTEIN OF MTOR"/>
    <property type="match status" value="1"/>
</dbReference>
<dbReference type="PANTHER" id="PTHR12848:SF16">
    <property type="entry name" value="REGULATORY-ASSOCIATED PROTEIN OF MTOR"/>
    <property type="match status" value="1"/>
</dbReference>
<evidence type="ECO:0000256" key="2">
    <source>
        <dbReference type="ARBA" id="ARBA00022574"/>
    </source>
</evidence>
<comment type="similarity">
    <text evidence="1">Belongs to the WD repeat RAPTOR family.</text>
</comment>
<dbReference type="GO" id="GO:0031929">
    <property type="term" value="P:TOR signaling"/>
    <property type="evidence" value="ECO:0007669"/>
    <property type="project" value="InterPro"/>
</dbReference>
<keyword evidence="3" id="KW-0677">Repeat</keyword>
<dbReference type="InterPro" id="IPR001680">
    <property type="entry name" value="WD40_rpt"/>
</dbReference>
<dbReference type="SMART" id="SM00320">
    <property type="entry name" value="WD40"/>
    <property type="match status" value="6"/>
</dbReference>
<feature type="region of interest" description="Disordered" evidence="4">
    <location>
        <begin position="1"/>
        <end position="55"/>
    </location>
</feature>
<dbReference type="EMBL" id="QXFY01000026">
    <property type="protein sequence ID" value="KAE9361345.1"/>
    <property type="molecule type" value="Genomic_DNA"/>
</dbReference>
<evidence type="ECO:0000256" key="3">
    <source>
        <dbReference type="ARBA" id="ARBA00022737"/>
    </source>
</evidence>
<dbReference type="GO" id="GO:0071230">
    <property type="term" value="P:cellular response to amino acid stimulus"/>
    <property type="evidence" value="ECO:0007669"/>
    <property type="project" value="TreeGrafter"/>
</dbReference>
<dbReference type="SMART" id="SM01302">
    <property type="entry name" value="Raptor_N"/>
    <property type="match status" value="1"/>
</dbReference>
<comment type="caution">
    <text evidence="6">The sequence shown here is derived from an EMBL/GenBank/DDBJ whole genome shotgun (WGS) entry which is preliminary data.</text>
</comment>
<evidence type="ECO:0000313" key="7">
    <source>
        <dbReference type="Proteomes" id="UP000486351"/>
    </source>
</evidence>
<dbReference type="InterPro" id="IPR015943">
    <property type="entry name" value="WD40/YVTN_repeat-like_dom_sf"/>
</dbReference>
<evidence type="ECO:0000313" key="6">
    <source>
        <dbReference type="EMBL" id="KAE9361345.1"/>
    </source>
</evidence>
<evidence type="ECO:0000256" key="1">
    <source>
        <dbReference type="ARBA" id="ARBA00009257"/>
    </source>
</evidence>
<dbReference type="GO" id="GO:0010506">
    <property type="term" value="P:regulation of autophagy"/>
    <property type="evidence" value="ECO:0007669"/>
    <property type="project" value="TreeGrafter"/>
</dbReference>
<feature type="compositionally biased region" description="Polar residues" evidence="4">
    <location>
        <begin position="1"/>
        <end position="18"/>
    </location>
</feature>
<evidence type="ECO:0000256" key="4">
    <source>
        <dbReference type="SAM" id="MobiDB-lite"/>
    </source>
</evidence>
<dbReference type="Proteomes" id="UP000486351">
    <property type="component" value="Unassembled WGS sequence"/>
</dbReference>
<dbReference type="SUPFAM" id="SSF50978">
    <property type="entry name" value="WD40 repeat-like"/>
    <property type="match status" value="1"/>
</dbReference>
<dbReference type="Gene3D" id="1.25.10.10">
    <property type="entry name" value="Leucine-rich Repeat Variant"/>
    <property type="match status" value="1"/>
</dbReference>
<proteinExistence type="inferred from homology"/>
<protein>
    <submittedName>
        <fullName evidence="6">Regulatory-associated protein of</fullName>
    </submittedName>
</protein>
<dbReference type="GO" id="GO:0005737">
    <property type="term" value="C:cytoplasm"/>
    <property type="evidence" value="ECO:0007669"/>
    <property type="project" value="TreeGrafter"/>
</dbReference>
<sequence length="1046" mass="117022">MAVTPQSPASSRVTTATNGYEPLSVNVNRPSERAGGLRFAQDAEKRKPTDEEDELPKPVEIVPWRMRERMKTMDVALVLCLNIGTDPPDVEKSAPCARKECWVDPFSMPAKKAIETIGNTLQSQYERWQPRARYKQSLDPTVEKIRELCVNRRRLAKHDRVLFHYNGHGVPRPTQNGEVWVFNKSYTQYIPLLVYDLQSWVGTPSIYVFDCSAAGVLLSHFSTPPTTPAQSNGRNASPSANEAIVLAACGADELLSMNPELCADVFTSCLTTPITVALRWFISQNELSMAHLDASFIERIPGKLTDRKTPLGELNWIFTAITDTIAWNMLPRELFQKLFRQDLLVASLFRNFLLAERIMKSEGCSPCSLPALPPTNHHSLWRSWDLAAEVCLNQLYKLSNPYPNVDMSFQPSRFFAEQLTAFEVWLQFGSSEKAPPQQLPMVLQVLLSQVHRLRALVLLKKFLDLGPWAVNLALSVGIFPYVLKLLQSPASELRQVLVFIWAKILALDSSCQTDLVKDDGHSYFISHLAAGLHNGGGNQNAYSAAGNLMPPEQKVMAAFIISVICNDYLPGQKSCLPQYLHKICVNLLQDPDEEVPRMLGAKLRDERPEVRAAAAYALGTLVGFQCDPNVSGKQVDLNRLEEFLRQRDYPVHVPPSMEKYGRHEDFPPSLVSTCYERHKTHFSDPILEPLREDEDPLIPRSHLRCRGPLQEEVKNFSLNLRQRAVLNNDAEMTSLLLFHPYETMLLVADEKDQISLYNFEETETKVLSFGNKNPPGSRLTSLNWINEAEESLLTCGSDDGVIKIYHGLHSPHPSIDSPKLLSAFVAVPDLVPGTRGSGLVMNWQQQAGAMYAGGNSSMLRGWDLRQEKCTVALPTQTDSCITSMASDESIPGMVVAGFGDGTLRIFDSRSRPDYSVKTIMREHASWVVQTHIYAGRNELLTGSVTGELKFWDLRYPKNSVKSLEAHRSPMTALAVHDYAPIFASGSHNQFIKVFRSDGEQLALIRYHEGFLGERIGPVSCLAFHPRRLFLAAGATDSVVAVYSSDN</sequence>
<dbReference type="Gene3D" id="2.130.10.10">
    <property type="entry name" value="YVTN repeat-like/Quinoprotein amine dehydrogenase"/>
    <property type="match status" value="1"/>
</dbReference>